<name>A0ACB8S6E1_9AGAM</name>
<proteinExistence type="predicted"/>
<keyword evidence="2" id="KW-1185">Reference proteome</keyword>
<reference evidence="1" key="2">
    <citation type="journal article" date="2022" name="New Phytol.">
        <title>Evolutionary transition to the ectomycorrhizal habit in the genomes of a hyperdiverse lineage of mushroom-forming fungi.</title>
        <authorList>
            <person name="Looney B."/>
            <person name="Miyauchi S."/>
            <person name="Morin E."/>
            <person name="Drula E."/>
            <person name="Courty P.E."/>
            <person name="Kohler A."/>
            <person name="Kuo A."/>
            <person name="LaButti K."/>
            <person name="Pangilinan J."/>
            <person name="Lipzen A."/>
            <person name="Riley R."/>
            <person name="Andreopoulos W."/>
            <person name="He G."/>
            <person name="Johnson J."/>
            <person name="Nolan M."/>
            <person name="Tritt A."/>
            <person name="Barry K.W."/>
            <person name="Grigoriev I.V."/>
            <person name="Nagy L.G."/>
            <person name="Hibbett D."/>
            <person name="Henrissat B."/>
            <person name="Matheny P.B."/>
            <person name="Labbe J."/>
            <person name="Martin F.M."/>
        </authorList>
    </citation>
    <scope>NUCLEOTIDE SEQUENCE</scope>
    <source>
        <strain evidence="1">FP105234-sp</strain>
    </source>
</reference>
<evidence type="ECO:0000313" key="2">
    <source>
        <dbReference type="Proteomes" id="UP000814033"/>
    </source>
</evidence>
<accession>A0ACB8S6E1</accession>
<dbReference type="EMBL" id="MU275852">
    <property type="protein sequence ID" value="KAI0051466.1"/>
    <property type="molecule type" value="Genomic_DNA"/>
</dbReference>
<sequence length="216" mass="23898">MCRWRLTRGVWADGCRPMSSWSSPARIALTTMLSRLVPVYRQRYRELRTPHDSPVDRQPHRLLDMPPPGTLTTVAHGGHSDLHFGTCLRRNTHAAILRSLQLTGGRTSEALRGTAEGRHAGTSDAFYSRPPAWTSVASSHLANVRLISASPVLSPAFTCQHFAMAGLGGGAQQPRHHAQSIRSLCKMEMFYSVDSHGVAPWRSTMQRTYHFAAANC</sequence>
<protein>
    <submittedName>
        <fullName evidence="1">Uncharacterized protein</fullName>
    </submittedName>
</protein>
<evidence type="ECO:0000313" key="1">
    <source>
        <dbReference type="EMBL" id="KAI0051466.1"/>
    </source>
</evidence>
<organism evidence="1 2">
    <name type="scientific">Auriscalpium vulgare</name>
    <dbReference type="NCBI Taxonomy" id="40419"/>
    <lineage>
        <taxon>Eukaryota</taxon>
        <taxon>Fungi</taxon>
        <taxon>Dikarya</taxon>
        <taxon>Basidiomycota</taxon>
        <taxon>Agaricomycotina</taxon>
        <taxon>Agaricomycetes</taxon>
        <taxon>Russulales</taxon>
        <taxon>Auriscalpiaceae</taxon>
        <taxon>Auriscalpium</taxon>
    </lineage>
</organism>
<comment type="caution">
    <text evidence="1">The sequence shown here is derived from an EMBL/GenBank/DDBJ whole genome shotgun (WGS) entry which is preliminary data.</text>
</comment>
<reference evidence="1" key="1">
    <citation type="submission" date="2021-02" db="EMBL/GenBank/DDBJ databases">
        <authorList>
            <consortium name="DOE Joint Genome Institute"/>
            <person name="Ahrendt S."/>
            <person name="Looney B.P."/>
            <person name="Miyauchi S."/>
            <person name="Morin E."/>
            <person name="Drula E."/>
            <person name="Courty P.E."/>
            <person name="Chicoki N."/>
            <person name="Fauchery L."/>
            <person name="Kohler A."/>
            <person name="Kuo A."/>
            <person name="Labutti K."/>
            <person name="Pangilinan J."/>
            <person name="Lipzen A."/>
            <person name="Riley R."/>
            <person name="Andreopoulos W."/>
            <person name="He G."/>
            <person name="Johnson J."/>
            <person name="Barry K.W."/>
            <person name="Grigoriev I.V."/>
            <person name="Nagy L."/>
            <person name="Hibbett D."/>
            <person name="Henrissat B."/>
            <person name="Matheny P.B."/>
            <person name="Labbe J."/>
            <person name="Martin F."/>
        </authorList>
    </citation>
    <scope>NUCLEOTIDE SEQUENCE</scope>
    <source>
        <strain evidence="1">FP105234-sp</strain>
    </source>
</reference>
<dbReference type="Proteomes" id="UP000814033">
    <property type="component" value="Unassembled WGS sequence"/>
</dbReference>
<gene>
    <name evidence="1" type="ORF">FA95DRAFT_279972</name>
</gene>